<evidence type="ECO:0000256" key="6">
    <source>
        <dbReference type="ARBA" id="ARBA00023170"/>
    </source>
</evidence>
<keyword evidence="3 9" id="KW-1133">Transmembrane helix</keyword>
<evidence type="ECO:0000256" key="9">
    <source>
        <dbReference type="SAM" id="Phobius"/>
    </source>
</evidence>
<feature type="transmembrane region" description="Helical" evidence="9">
    <location>
        <begin position="89"/>
        <end position="108"/>
    </location>
</feature>
<evidence type="ECO:0000256" key="8">
    <source>
        <dbReference type="RuleBase" id="RU000688"/>
    </source>
</evidence>
<comment type="similarity">
    <text evidence="8">Belongs to the G-protein coupled receptor 1 family.</text>
</comment>
<evidence type="ECO:0000256" key="4">
    <source>
        <dbReference type="ARBA" id="ARBA00023040"/>
    </source>
</evidence>
<sequence length="316" mass="35247">MSADEHLGDIPGLTLSLSLMCVFAVCLNILLVTGILFTKKQQYSSVELFIVNLCISDILLAGVAVPVRINNASHKGESFIGGDAVCKMIMFMPLLTVSSSIYTMVAIAVDRYKEILKLEKLTTKRASYVVLGTWIWSVVVSSPQLYEYSTYRKEEGGYNITSCGAHGIVENFETVYACFAIVLSYAVPLVIITISYFKIMFYVWKVGKTSSHNEKQVLKRMKVVRILLLITIVFVLLWSPFFVLFGMEEILGLDDTLHTASGTQVAKKVLVVLSTMSNPIIYFASNSKFRRQVLKFLTCGKVQFSGVNPEFIDETS</sequence>
<dbReference type="InterPro" id="IPR000276">
    <property type="entry name" value="GPCR_Rhodpsn"/>
</dbReference>
<feature type="transmembrane region" description="Helical" evidence="9">
    <location>
        <begin position="128"/>
        <end position="146"/>
    </location>
</feature>
<feature type="transmembrane region" description="Helical" evidence="9">
    <location>
        <begin position="174"/>
        <end position="203"/>
    </location>
</feature>
<evidence type="ECO:0000256" key="5">
    <source>
        <dbReference type="ARBA" id="ARBA00023136"/>
    </source>
</evidence>
<protein>
    <submittedName>
        <fullName evidence="11">NPFFR2</fullName>
    </submittedName>
</protein>
<keyword evidence="4 8" id="KW-0297">G-protein coupled receptor</keyword>
<dbReference type="OrthoDB" id="5950040at2759"/>
<dbReference type="InterPro" id="IPR017452">
    <property type="entry name" value="GPCR_Rhodpsn_7TM"/>
</dbReference>
<dbReference type="PRINTS" id="PR00237">
    <property type="entry name" value="GPCRRHODOPSN"/>
</dbReference>
<evidence type="ECO:0000313" key="12">
    <source>
        <dbReference type="Proteomes" id="UP000507470"/>
    </source>
</evidence>
<dbReference type="PROSITE" id="PS00237">
    <property type="entry name" value="G_PROTEIN_RECEP_F1_1"/>
    <property type="match status" value="1"/>
</dbReference>
<accession>A0A6J8CMD7</accession>
<feature type="transmembrane region" description="Helical" evidence="9">
    <location>
        <begin position="12"/>
        <end position="37"/>
    </location>
</feature>
<dbReference type="Pfam" id="PF00001">
    <property type="entry name" value="7tm_1"/>
    <property type="match status" value="1"/>
</dbReference>
<keyword evidence="6 8" id="KW-0675">Receptor</keyword>
<dbReference type="SMART" id="SM01381">
    <property type="entry name" value="7TM_GPCR_Srsx"/>
    <property type="match status" value="1"/>
</dbReference>
<dbReference type="Gene3D" id="1.20.1070.10">
    <property type="entry name" value="Rhodopsin 7-helix transmembrane proteins"/>
    <property type="match status" value="1"/>
</dbReference>
<proteinExistence type="inferred from homology"/>
<dbReference type="EMBL" id="CACVKT020005631">
    <property type="protein sequence ID" value="CAC5396686.1"/>
    <property type="molecule type" value="Genomic_DNA"/>
</dbReference>
<keyword evidence="7 8" id="KW-0807">Transducer</keyword>
<name>A0A6J8CMD7_MYTCO</name>
<feature type="transmembrane region" description="Helical" evidence="9">
    <location>
        <begin position="223"/>
        <end position="245"/>
    </location>
</feature>
<reference evidence="11 12" key="1">
    <citation type="submission" date="2020-06" db="EMBL/GenBank/DDBJ databases">
        <authorList>
            <person name="Li R."/>
            <person name="Bekaert M."/>
        </authorList>
    </citation>
    <scope>NUCLEOTIDE SEQUENCE [LARGE SCALE GENOMIC DNA]</scope>
    <source>
        <strain evidence="12">wild</strain>
    </source>
</reference>
<keyword evidence="5 9" id="KW-0472">Membrane</keyword>
<organism evidence="11 12">
    <name type="scientific">Mytilus coruscus</name>
    <name type="common">Sea mussel</name>
    <dbReference type="NCBI Taxonomy" id="42192"/>
    <lineage>
        <taxon>Eukaryota</taxon>
        <taxon>Metazoa</taxon>
        <taxon>Spiralia</taxon>
        <taxon>Lophotrochozoa</taxon>
        <taxon>Mollusca</taxon>
        <taxon>Bivalvia</taxon>
        <taxon>Autobranchia</taxon>
        <taxon>Pteriomorphia</taxon>
        <taxon>Mytilida</taxon>
        <taxon>Mytiloidea</taxon>
        <taxon>Mytilidae</taxon>
        <taxon>Mytilinae</taxon>
        <taxon>Mytilus</taxon>
    </lineage>
</organism>
<feature type="domain" description="G-protein coupled receptors family 1 profile" evidence="10">
    <location>
        <begin position="27"/>
        <end position="282"/>
    </location>
</feature>
<gene>
    <name evidence="11" type="ORF">MCOR_31210</name>
</gene>
<dbReference type="PANTHER" id="PTHR45695">
    <property type="entry name" value="LEUCOKININ RECEPTOR-RELATED"/>
    <property type="match status" value="1"/>
</dbReference>
<dbReference type="PROSITE" id="PS50262">
    <property type="entry name" value="G_PROTEIN_RECEP_F1_2"/>
    <property type="match status" value="1"/>
</dbReference>
<dbReference type="GO" id="GO:0005886">
    <property type="term" value="C:plasma membrane"/>
    <property type="evidence" value="ECO:0007669"/>
    <property type="project" value="TreeGrafter"/>
</dbReference>
<dbReference type="CDD" id="cd00637">
    <property type="entry name" value="7tm_classA_rhodopsin-like"/>
    <property type="match status" value="1"/>
</dbReference>
<keyword evidence="12" id="KW-1185">Reference proteome</keyword>
<evidence type="ECO:0000256" key="2">
    <source>
        <dbReference type="ARBA" id="ARBA00022692"/>
    </source>
</evidence>
<evidence type="ECO:0000259" key="10">
    <source>
        <dbReference type="PROSITE" id="PS50262"/>
    </source>
</evidence>
<dbReference type="AlphaFoldDB" id="A0A6J8CMD7"/>
<dbReference type="Proteomes" id="UP000507470">
    <property type="component" value="Unassembled WGS sequence"/>
</dbReference>
<comment type="subcellular location">
    <subcellularLocation>
        <location evidence="1">Membrane</location>
        <topology evidence="1">Multi-pass membrane protein</topology>
    </subcellularLocation>
</comment>
<feature type="transmembrane region" description="Helical" evidence="9">
    <location>
        <begin position="49"/>
        <end position="69"/>
    </location>
</feature>
<evidence type="ECO:0000313" key="11">
    <source>
        <dbReference type="EMBL" id="CAC5396686.1"/>
    </source>
</evidence>
<dbReference type="GO" id="GO:0004930">
    <property type="term" value="F:G protein-coupled receptor activity"/>
    <property type="evidence" value="ECO:0007669"/>
    <property type="project" value="UniProtKB-KW"/>
</dbReference>
<dbReference type="SUPFAM" id="SSF81321">
    <property type="entry name" value="Family A G protein-coupled receptor-like"/>
    <property type="match status" value="1"/>
</dbReference>
<evidence type="ECO:0000256" key="7">
    <source>
        <dbReference type="ARBA" id="ARBA00023224"/>
    </source>
</evidence>
<keyword evidence="2 8" id="KW-0812">Transmembrane</keyword>
<dbReference type="PANTHER" id="PTHR45695:SF22">
    <property type="entry name" value="G-PROTEIN COUPLED RECEPTORS FAMILY 1 PROFILE DOMAIN-CONTAINING PROTEIN"/>
    <property type="match status" value="1"/>
</dbReference>
<evidence type="ECO:0000256" key="3">
    <source>
        <dbReference type="ARBA" id="ARBA00022989"/>
    </source>
</evidence>
<evidence type="ECO:0000256" key="1">
    <source>
        <dbReference type="ARBA" id="ARBA00004141"/>
    </source>
</evidence>